<keyword evidence="6" id="KW-1185">Reference proteome</keyword>
<feature type="repeat" description="WD" evidence="1">
    <location>
        <begin position="448"/>
        <end position="486"/>
    </location>
</feature>
<reference evidence="5" key="2">
    <citation type="submission" date="2018-11" db="EMBL/GenBank/DDBJ databases">
        <title>Trombidioid mite genomics.</title>
        <authorList>
            <person name="Dong X."/>
        </authorList>
    </citation>
    <scope>NUCLEOTIDE SEQUENCE</scope>
    <source>
        <strain evidence="5">UoL-WK</strain>
    </source>
</reference>
<dbReference type="InterPro" id="IPR001680">
    <property type="entry name" value="WD40_rpt"/>
</dbReference>
<dbReference type="Proteomes" id="UP000285301">
    <property type="component" value="Unassembled WGS sequence"/>
</dbReference>
<dbReference type="PANTHER" id="PTHR44499:SF1">
    <property type="entry name" value="JOUBERIN"/>
    <property type="match status" value="1"/>
</dbReference>
<name>A0A3S3NUT5_9ACAR</name>
<evidence type="ECO:0000313" key="6">
    <source>
        <dbReference type="Proteomes" id="UP000285301"/>
    </source>
</evidence>
<organism evidence="5 6">
    <name type="scientific">Dinothrombium tinctorium</name>
    <dbReference type="NCBI Taxonomy" id="1965070"/>
    <lineage>
        <taxon>Eukaryota</taxon>
        <taxon>Metazoa</taxon>
        <taxon>Ecdysozoa</taxon>
        <taxon>Arthropoda</taxon>
        <taxon>Chelicerata</taxon>
        <taxon>Arachnida</taxon>
        <taxon>Acari</taxon>
        <taxon>Acariformes</taxon>
        <taxon>Trombidiformes</taxon>
        <taxon>Prostigmata</taxon>
        <taxon>Anystina</taxon>
        <taxon>Parasitengona</taxon>
        <taxon>Trombidioidea</taxon>
        <taxon>Trombidiidae</taxon>
        <taxon>Dinothrombium</taxon>
    </lineage>
</organism>
<dbReference type="Gene3D" id="2.130.10.10">
    <property type="entry name" value="YVTN repeat-like/Quinoprotein amine dehydrogenase"/>
    <property type="match status" value="1"/>
</dbReference>
<feature type="compositionally biased region" description="Basic and acidic residues" evidence="2">
    <location>
        <begin position="36"/>
        <end position="65"/>
    </location>
</feature>
<dbReference type="InterPro" id="IPR015943">
    <property type="entry name" value="WD40/YVTN_repeat-like_dom_sf"/>
</dbReference>
<proteinExistence type="predicted"/>
<evidence type="ECO:0000313" key="4">
    <source>
        <dbReference type="EMBL" id="RWS06260.1"/>
    </source>
</evidence>
<evidence type="ECO:0000256" key="2">
    <source>
        <dbReference type="SAM" id="MobiDB-lite"/>
    </source>
</evidence>
<feature type="repeat" description="WD" evidence="1">
    <location>
        <begin position="650"/>
        <end position="678"/>
    </location>
</feature>
<dbReference type="GO" id="GO:0044458">
    <property type="term" value="P:motile cilium assembly"/>
    <property type="evidence" value="ECO:0007669"/>
    <property type="project" value="TreeGrafter"/>
</dbReference>
<dbReference type="SMART" id="SM00320">
    <property type="entry name" value="WD40"/>
    <property type="match status" value="5"/>
</dbReference>
<gene>
    <name evidence="4" type="ORF">B4U79_04252</name>
    <name evidence="3" type="ORF">B4U79_10219</name>
    <name evidence="5" type="ORF">B4U79_13892</name>
</gene>
<dbReference type="InterPro" id="IPR036322">
    <property type="entry name" value="WD40_repeat_dom_sf"/>
</dbReference>
<protein>
    <submittedName>
        <fullName evidence="5">Jouberin-like protein</fullName>
    </submittedName>
</protein>
<evidence type="ECO:0000313" key="5">
    <source>
        <dbReference type="EMBL" id="RWS06433.1"/>
    </source>
</evidence>
<dbReference type="SUPFAM" id="SSF50978">
    <property type="entry name" value="WD40 repeat-like"/>
    <property type="match status" value="1"/>
</dbReference>
<dbReference type="STRING" id="1965070.A0A3S3NUT5"/>
<dbReference type="AlphaFoldDB" id="A0A3S3NUT5"/>
<feature type="non-terminal residue" evidence="5">
    <location>
        <position position="1"/>
    </location>
</feature>
<dbReference type="EMBL" id="NCKU01004723">
    <property type="protein sequence ID" value="RWS05523.1"/>
    <property type="molecule type" value="Genomic_DNA"/>
</dbReference>
<dbReference type="Pfam" id="PF00400">
    <property type="entry name" value="WD40"/>
    <property type="match status" value="3"/>
</dbReference>
<evidence type="ECO:0000256" key="1">
    <source>
        <dbReference type="PROSITE-ProRule" id="PRU00221"/>
    </source>
</evidence>
<feature type="non-terminal residue" evidence="5">
    <location>
        <position position="760"/>
    </location>
</feature>
<dbReference type="EMBL" id="NCKU01004112">
    <property type="protein sequence ID" value="RWS06433.1"/>
    <property type="molecule type" value="Genomic_DNA"/>
</dbReference>
<evidence type="ECO:0000313" key="3">
    <source>
        <dbReference type="EMBL" id="RWS05523.1"/>
    </source>
</evidence>
<feature type="repeat" description="WD" evidence="1">
    <location>
        <begin position="487"/>
        <end position="529"/>
    </location>
</feature>
<dbReference type="OrthoDB" id="2096344at2759"/>
<feature type="compositionally biased region" description="Polar residues" evidence="2">
    <location>
        <begin position="21"/>
        <end position="32"/>
    </location>
</feature>
<feature type="region of interest" description="Disordered" evidence="2">
    <location>
        <begin position="85"/>
        <end position="116"/>
    </location>
</feature>
<dbReference type="EMBL" id="NCKU01004239">
    <property type="protein sequence ID" value="RWS06260.1"/>
    <property type="molecule type" value="Genomic_DNA"/>
</dbReference>
<reference evidence="5 6" key="1">
    <citation type="journal article" date="2018" name="Gigascience">
        <title>Genomes of trombidid mites reveal novel predicted allergens and laterally-transferred genes associated with secondary metabolism.</title>
        <authorList>
            <person name="Dong X."/>
            <person name="Chaisiri K."/>
            <person name="Xia D."/>
            <person name="Armstrong S.D."/>
            <person name="Fang Y."/>
            <person name="Donnelly M.J."/>
            <person name="Kadowaki T."/>
            <person name="McGarry J.W."/>
            <person name="Darby A.C."/>
            <person name="Makepeace B.L."/>
        </authorList>
    </citation>
    <scope>NUCLEOTIDE SEQUENCE [LARGE SCALE GENOMIC DNA]</scope>
    <source>
        <strain evidence="5">UoL-WK</strain>
    </source>
</reference>
<keyword evidence="1" id="KW-0853">WD repeat</keyword>
<sequence length="760" mass="86081">SSTSSIKGAESSESVKRSGLFVNNLSVTQSSPDIEVVEKSEENESLKDSSDEKSGQTQSHHKEGRLSLIRPKSFRKLLRIHSRFRKSKSEDTSSSTTESLLSPRQSPSLPRQSSCAPFTIGQSIDEAVETESDIFGVHIHNTDRKLKTSQTVLCPAVKVHIIDSKTGNYLLKRDANRNVVSYYENKNEKVNYIMPMMTQPCDLVNRIRYPRYPIWEELLVYNEDYSHFIKEDILIFFEILDFVGFTSEIDFKNSVQKKNAPWCYRVAWAFLRPVSTDGHLNTNIKLRLQLFKPLSESLERDAKFPQTTENGSKICYQGSLYVTIKSISVNEAKQNLKPSLRSLLPLQPEQAPERTSNNEQPSDNETVRSIPIWSKIEGQASKVPTCLWHELSAGNNRSCYIIKFSNDGLKIVCGASVFTAYMAKEKRSSIFLFELPSGNFLKRVNGFHLGTIYDLDWSKDDQMLVSASNDCTSQVWRLHKDHLTSLVLPHPCFVYSARFCPNDANLIFTGAYDGLIRLWSVKKSLEILSCEPQLLQELDGNLGQVLCLAFKTYPNSNALTLFSGGTKGNIAAFKQKDNKNDSIWCLNSRIRLKELHNVPINSIKIHPFGNKLIVYCRDGIQRVIDYKLEIVVQRCYGTLNARHLIRGCISPCGKYLFAGSEDGMVHVWNTDTGDKIYVYNDLPFKDSVTCVEYHPFDNIHTYDTKIAVKPSPARKAVLRKSHTVDESSRDAAKSKLKMQRAMRKLEAALRLGVSESGESK</sequence>
<feature type="compositionally biased region" description="Low complexity" evidence="2">
    <location>
        <begin position="92"/>
        <end position="114"/>
    </location>
</feature>
<feature type="region of interest" description="Disordered" evidence="2">
    <location>
        <begin position="1"/>
        <end position="66"/>
    </location>
</feature>
<accession>A0A3S3NUT5</accession>
<comment type="caution">
    <text evidence="5">The sequence shown here is derived from an EMBL/GenBank/DDBJ whole genome shotgun (WGS) entry which is preliminary data.</text>
</comment>
<dbReference type="InterPro" id="IPR052803">
    <property type="entry name" value="Cilium-Associated_Jouberin"/>
</dbReference>
<dbReference type="PROSITE" id="PS50082">
    <property type="entry name" value="WD_REPEATS_2"/>
    <property type="match status" value="3"/>
</dbReference>
<dbReference type="PANTHER" id="PTHR44499">
    <property type="entry name" value="JOUBERIN"/>
    <property type="match status" value="1"/>
</dbReference>
<dbReference type="GO" id="GO:0036064">
    <property type="term" value="C:ciliary basal body"/>
    <property type="evidence" value="ECO:0007669"/>
    <property type="project" value="TreeGrafter"/>
</dbReference>